<protein>
    <submittedName>
        <fullName evidence="1">Uncharacterized protein</fullName>
    </submittedName>
</protein>
<dbReference type="InterPro" id="IPR029044">
    <property type="entry name" value="Nucleotide-diphossugar_trans"/>
</dbReference>
<dbReference type="Gene3D" id="3.90.550.10">
    <property type="entry name" value="Spore Coat Polysaccharide Biosynthesis Protein SpsA, Chain A"/>
    <property type="match status" value="1"/>
</dbReference>
<reference evidence="1" key="1">
    <citation type="submission" date="2018-05" db="EMBL/GenBank/DDBJ databases">
        <authorList>
            <person name="Lanie J.A."/>
            <person name="Ng W.-L."/>
            <person name="Kazmierczak K.M."/>
            <person name="Andrzejewski T.M."/>
            <person name="Davidsen T.M."/>
            <person name="Wayne K.J."/>
            <person name="Tettelin H."/>
            <person name="Glass J.I."/>
            <person name="Rusch D."/>
            <person name="Podicherti R."/>
            <person name="Tsui H.-C.T."/>
            <person name="Winkler M.E."/>
        </authorList>
    </citation>
    <scope>NUCLEOTIDE SEQUENCE</scope>
</reference>
<sequence>NNKGFGWKSPNNALMVIGDPYLGEKTYRELIDIAVSYNTNNSMGDQDSARMLFEGNNPRNITNYDQTYNFQHWGGGAKGSNEMFLALEDEIKIIHYSGRRKPWGAPWDAGITRATNMNCIMYPNMVINSQACKLWYMYYEEFKMNSGLNNGPIEQYESKTGEIVIDTPAEYNQKFGVDTNLIKQN</sequence>
<feature type="non-terminal residue" evidence="1">
    <location>
        <position position="1"/>
    </location>
</feature>
<gene>
    <name evidence="1" type="ORF">METZ01_LOCUS193890</name>
</gene>
<accession>A0A382DRA7</accession>
<dbReference type="SUPFAM" id="SSF53448">
    <property type="entry name" value="Nucleotide-diphospho-sugar transferases"/>
    <property type="match status" value="1"/>
</dbReference>
<dbReference type="GO" id="GO:0016757">
    <property type="term" value="F:glycosyltransferase activity"/>
    <property type="evidence" value="ECO:0007669"/>
    <property type="project" value="InterPro"/>
</dbReference>
<organism evidence="1">
    <name type="scientific">marine metagenome</name>
    <dbReference type="NCBI Taxonomy" id="408172"/>
    <lineage>
        <taxon>unclassified sequences</taxon>
        <taxon>metagenomes</taxon>
        <taxon>ecological metagenomes</taxon>
    </lineage>
</organism>
<evidence type="ECO:0000313" key="1">
    <source>
        <dbReference type="EMBL" id="SVB41036.1"/>
    </source>
</evidence>
<name>A0A382DRA7_9ZZZZ</name>
<dbReference type="Pfam" id="PF01501">
    <property type="entry name" value="Glyco_transf_8"/>
    <property type="match status" value="1"/>
</dbReference>
<dbReference type="InterPro" id="IPR002495">
    <property type="entry name" value="Glyco_trans_8"/>
</dbReference>
<dbReference type="EMBL" id="UINC01040738">
    <property type="protein sequence ID" value="SVB41036.1"/>
    <property type="molecule type" value="Genomic_DNA"/>
</dbReference>
<dbReference type="AlphaFoldDB" id="A0A382DRA7"/>
<proteinExistence type="predicted"/>